<dbReference type="EMBL" id="JACCCO010000001">
    <property type="protein sequence ID" value="NYF40741.1"/>
    <property type="molecule type" value="Genomic_DNA"/>
</dbReference>
<evidence type="ECO:0000313" key="3">
    <source>
        <dbReference type="Proteomes" id="UP000576393"/>
    </source>
</evidence>
<feature type="signal peptide" evidence="1">
    <location>
        <begin position="1"/>
        <end position="23"/>
    </location>
</feature>
<accession>A0A852V3B8</accession>
<organism evidence="2 3">
    <name type="scientific">Streptosporangium sandarakinum</name>
    <dbReference type="NCBI Taxonomy" id="1260955"/>
    <lineage>
        <taxon>Bacteria</taxon>
        <taxon>Bacillati</taxon>
        <taxon>Actinomycetota</taxon>
        <taxon>Actinomycetes</taxon>
        <taxon>Streptosporangiales</taxon>
        <taxon>Streptosporangiaceae</taxon>
        <taxon>Streptosporangium</taxon>
    </lineage>
</organism>
<evidence type="ECO:0000313" key="2">
    <source>
        <dbReference type="EMBL" id="NYF40741.1"/>
    </source>
</evidence>
<name>A0A852V3B8_9ACTN</name>
<comment type="caution">
    <text evidence="2">The sequence shown here is derived from an EMBL/GenBank/DDBJ whole genome shotgun (WGS) entry which is preliminary data.</text>
</comment>
<dbReference type="Proteomes" id="UP000576393">
    <property type="component" value="Unassembled WGS sequence"/>
</dbReference>
<keyword evidence="3" id="KW-1185">Reference proteome</keyword>
<keyword evidence="1" id="KW-0732">Signal</keyword>
<gene>
    <name evidence="2" type="ORF">HDA43_002900</name>
</gene>
<feature type="chain" id="PRO_5032409306" evidence="1">
    <location>
        <begin position="24"/>
        <end position="187"/>
    </location>
</feature>
<sequence length="187" mass="19027">MRKITVIGGALAFVLAAGLPAAASTGSTGSTGSSGATAPAPSAASANAVRTTASAASVSAVRAVAPAGTKYHWGPVRSAAGHSGHAAADVWVSDFSAETFVVSGALRDRDAHRGHCAYVRARFHYAGGGTGWARPSTTCRASAPFRLSSDGEITRVDVRVCLLDAGRVPFRCHVDPIKAETIAGWPR</sequence>
<evidence type="ECO:0000256" key="1">
    <source>
        <dbReference type="SAM" id="SignalP"/>
    </source>
</evidence>
<dbReference type="AlphaFoldDB" id="A0A852V3B8"/>
<reference evidence="2 3" key="1">
    <citation type="submission" date="2020-07" db="EMBL/GenBank/DDBJ databases">
        <title>Sequencing the genomes of 1000 actinobacteria strains.</title>
        <authorList>
            <person name="Klenk H.-P."/>
        </authorList>
    </citation>
    <scope>NUCLEOTIDE SEQUENCE [LARGE SCALE GENOMIC DNA]</scope>
    <source>
        <strain evidence="2 3">DSM 45763</strain>
    </source>
</reference>
<proteinExistence type="predicted"/>
<protein>
    <submittedName>
        <fullName evidence="2">Uncharacterized protein</fullName>
    </submittedName>
</protein>
<dbReference type="RefSeq" id="WP_179820848.1">
    <property type="nucleotide sequence ID" value="NZ_JACCCO010000001.1"/>
</dbReference>